<reference evidence="3" key="1">
    <citation type="submission" date="2021-01" db="EMBL/GenBank/DDBJ databases">
        <authorList>
            <person name="Corre E."/>
            <person name="Pelletier E."/>
            <person name="Niang G."/>
            <person name="Scheremetjew M."/>
            <person name="Finn R."/>
            <person name="Kale V."/>
            <person name="Holt S."/>
            <person name="Cochrane G."/>
            <person name="Meng A."/>
            <person name="Brown T."/>
            <person name="Cohen L."/>
        </authorList>
    </citation>
    <scope>NUCLEOTIDE SEQUENCE</scope>
    <source>
        <strain evidence="3">CCMP622</strain>
    </source>
</reference>
<evidence type="ECO:0000256" key="1">
    <source>
        <dbReference type="SAM" id="MobiDB-lite"/>
    </source>
</evidence>
<keyword evidence="2" id="KW-0472">Membrane</keyword>
<name>A0A7S2TK64_9EUKA</name>
<dbReference type="AlphaFoldDB" id="A0A7S2TK64"/>
<protein>
    <submittedName>
        <fullName evidence="3">Uncharacterized protein</fullName>
    </submittedName>
</protein>
<feature type="compositionally biased region" description="Basic and acidic residues" evidence="1">
    <location>
        <begin position="45"/>
        <end position="58"/>
    </location>
</feature>
<keyword evidence="2" id="KW-1133">Transmembrane helix</keyword>
<keyword evidence="2" id="KW-0812">Transmembrane</keyword>
<dbReference type="EMBL" id="HBHP01008708">
    <property type="protein sequence ID" value="CAD9754866.1"/>
    <property type="molecule type" value="Transcribed_RNA"/>
</dbReference>
<feature type="compositionally biased region" description="Acidic residues" evidence="1">
    <location>
        <begin position="11"/>
        <end position="30"/>
    </location>
</feature>
<gene>
    <name evidence="3" type="ORF">LSP00402_LOCUS5428</name>
</gene>
<feature type="compositionally biased region" description="Basic and acidic residues" evidence="1">
    <location>
        <begin position="1"/>
        <end position="10"/>
    </location>
</feature>
<feature type="compositionally biased region" description="Basic and acidic residues" evidence="1">
    <location>
        <begin position="70"/>
        <end position="82"/>
    </location>
</feature>
<evidence type="ECO:0000256" key="2">
    <source>
        <dbReference type="SAM" id="Phobius"/>
    </source>
</evidence>
<sequence>MIHKDERDDIAIEDIEKELAQIDDEEEEEPVPPVGQGFQLPKAKYGRDKDPEPDKITMDDFNQTPLNLPDKQKGNGFDKKRDWDPEIEAYEKRRADKKQRREEELRRRAHEKRIATLKYIFTGEWMGFSKKCGEKWKCCGRCTGTIVCIAIVVAIVVGTPIVITMFTGGLA</sequence>
<feature type="transmembrane region" description="Helical" evidence="2">
    <location>
        <begin position="145"/>
        <end position="166"/>
    </location>
</feature>
<feature type="region of interest" description="Disordered" evidence="1">
    <location>
        <begin position="1"/>
        <end position="82"/>
    </location>
</feature>
<proteinExistence type="predicted"/>
<organism evidence="3">
    <name type="scientific">Lotharella oceanica</name>
    <dbReference type="NCBI Taxonomy" id="641309"/>
    <lineage>
        <taxon>Eukaryota</taxon>
        <taxon>Sar</taxon>
        <taxon>Rhizaria</taxon>
        <taxon>Cercozoa</taxon>
        <taxon>Chlorarachniophyceae</taxon>
        <taxon>Lotharella</taxon>
    </lineage>
</organism>
<accession>A0A7S2TK64</accession>
<evidence type="ECO:0000313" key="3">
    <source>
        <dbReference type="EMBL" id="CAD9754866.1"/>
    </source>
</evidence>